<dbReference type="Proteomes" id="UP000228952">
    <property type="component" value="Unassembled WGS sequence"/>
</dbReference>
<name>A0A2M7W360_9BACT</name>
<dbReference type="EMBL" id="PFQB01000043">
    <property type="protein sequence ID" value="PJA14654.1"/>
    <property type="molecule type" value="Genomic_DNA"/>
</dbReference>
<keyword evidence="1" id="KW-0812">Transmembrane</keyword>
<sequence length="126" mass="13176">MNVFEYLLNIVIPSVKAAETGGWQPSGVSGDANELIQRTLDLILIVVVVAAVIFIMFAGIQYVSSQGDAGKAKTAMSSITNAIIGLVVAFAAYALVQLVMTNIIKKDIQPIPTGTATQVIAVVRGA</sequence>
<dbReference type="InterPro" id="IPR043993">
    <property type="entry name" value="T4SS_pilin"/>
</dbReference>
<evidence type="ECO:0000313" key="2">
    <source>
        <dbReference type="EMBL" id="PJA14654.1"/>
    </source>
</evidence>
<keyword evidence="1" id="KW-1133">Transmembrane helix</keyword>
<protein>
    <submittedName>
        <fullName evidence="2">Uncharacterized protein</fullName>
    </submittedName>
</protein>
<feature type="transmembrane region" description="Helical" evidence="1">
    <location>
        <begin position="42"/>
        <end position="63"/>
    </location>
</feature>
<evidence type="ECO:0000256" key="1">
    <source>
        <dbReference type="SAM" id="Phobius"/>
    </source>
</evidence>
<feature type="transmembrane region" description="Helical" evidence="1">
    <location>
        <begin position="75"/>
        <end position="96"/>
    </location>
</feature>
<accession>A0A2M7W360</accession>
<comment type="caution">
    <text evidence="2">The sequence shown here is derived from an EMBL/GenBank/DDBJ whole genome shotgun (WGS) entry which is preliminary data.</text>
</comment>
<evidence type="ECO:0000313" key="3">
    <source>
        <dbReference type="Proteomes" id="UP000228952"/>
    </source>
</evidence>
<organism evidence="2 3">
    <name type="scientific">Candidatus Dojkabacteria bacterium CG_4_10_14_0_2_um_filter_Dojkabacteria_WS6_41_15</name>
    <dbReference type="NCBI Taxonomy" id="2014249"/>
    <lineage>
        <taxon>Bacteria</taxon>
        <taxon>Candidatus Dojkabacteria</taxon>
    </lineage>
</organism>
<keyword evidence="1" id="KW-0472">Membrane</keyword>
<dbReference type="Pfam" id="PF18895">
    <property type="entry name" value="T4SS_pilin"/>
    <property type="match status" value="1"/>
</dbReference>
<reference evidence="3" key="1">
    <citation type="submission" date="2017-09" db="EMBL/GenBank/DDBJ databases">
        <title>Depth-based differentiation of microbial function through sediment-hosted aquifers and enrichment of novel symbionts in the deep terrestrial subsurface.</title>
        <authorList>
            <person name="Probst A.J."/>
            <person name="Ladd B."/>
            <person name="Jarett J.K."/>
            <person name="Geller-Mcgrath D.E."/>
            <person name="Sieber C.M.K."/>
            <person name="Emerson J.B."/>
            <person name="Anantharaman K."/>
            <person name="Thomas B.C."/>
            <person name="Malmstrom R."/>
            <person name="Stieglmeier M."/>
            <person name="Klingl A."/>
            <person name="Woyke T."/>
            <person name="Ryan C.M."/>
            <person name="Banfield J.F."/>
        </authorList>
    </citation>
    <scope>NUCLEOTIDE SEQUENCE [LARGE SCALE GENOMIC DNA]</scope>
</reference>
<gene>
    <name evidence="2" type="ORF">COX64_01790</name>
</gene>
<proteinExistence type="predicted"/>
<dbReference type="AlphaFoldDB" id="A0A2M7W360"/>